<gene>
    <name evidence="1" type="ORF">AU492_15040</name>
</gene>
<dbReference type="Proteomes" id="UP000250186">
    <property type="component" value="Unassembled WGS sequence"/>
</dbReference>
<comment type="caution">
    <text evidence="1">The sequence shown here is derived from an EMBL/GenBank/DDBJ whole genome shotgun (WGS) entry which is preliminary data.</text>
</comment>
<organism evidence="1 2">
    <name type="scientific">Lonsdalea populi</name>
    <dbReference type="NCBI Taxonomy" id="1172565"/>
    <lineage>
        <taxon>Bacteria</taxon>
        <taxon>Pseudomonadati</taxon>
        <taxon>Pseudomonadota</taxon>
        <taxon>Gammaproteobacteria</taxon>
        <taxon>Enterobacterales</taxon>
        <taxon>Pectobacteriaceae</taxon>
        <taxon>Lonsdalea</taxon>
    </lineage>
</organism>
<sequence length="158" mass="16782">MNVTPEEHEDINQPGALPALWLSDPAFFFNIDGTLAEICVRPEEAPVPLARLTLLRVLFRGGDGAVGTISRRRLADIGDLLAPLETPFQGRLPVFVEDDLTDELGFEAAQALGGIAIESGTDPTCAAYRPADVDAVGEWLSGLATLADPPCADKAVSR</sequence>
<dbReference type="EMBL" id="LUSW01000043">
    <property type="protein sequence ID" value="RAT31457.1"/>
    <property type="molecule type" value="Genomic_DNA"/>
</dbReference>
<dbReference type="GeneID" id="61123032"/>
<protein>
    <submittedName>
        <fullName evidence="1">Uncharacterized protein</fullName>
    </submittedName>
</protein>
<evidence type="ECO:0000313" key="1">
    <source>
        <dbReference type="EMBL" id="RAT31457.1"/>
    </source>
</evidence>
<name>A0ABX9EMS1_9GAMM</name>
<dbReference type="Gene3D" id="3.40.50.1000">
    <property type="entry name" value="HAD superfamily/HAD-like"/>
    <property type="match status" value="1"/>
</dbReference>
<keyword evidence="2" id="KW-1185">Reference proteome</keyword>
<reference evidence="1 2" key="1">
    <citation type="submission" date="2016-02" db="EMBL/GenBank/DDBJ databases">
        <title>Species-wide whole genome sequencing reveals diversity, host range in Lonsdalea quercina.</title>
        <authorList>
            <person name="Li Y."/>
        </authorList>
    </citation>
    <scope>NUCLEOTIDE SEQUENCE [LARGE SCALE GENOMIC DNA]</scope>
    <source>
        <strain evidence="1 2">CFCC 12721</strain>
    </source>
</reference>
<proteinExistence type="predicted"/>
<dbReference type="InterPro" id="IPR023214">
    <property type="entry name" value="HAD_sf"/>
</dbReference>
<evidence type="ECO:0000313" key="2">
    <source>
        <dbReference type="Proteomes" id="UP000250186"/>
    </source>
</evidence>
<dbReference type="RefSeq" id="WP_197669159.1">
    <property type="nucleotide sequence ID" value="NZ_CP065534.1"/>
</dbReference>
<accession>A0ABX9EMS1</accession>